<proteinExistence type="predicted"/>
<accession>A0ABS7PMX4</accession>
<name>A0ABS7PMX4_9SPHN</name>
<dbReference type="EMBL" id="JAINVV010000004">
    <property type="protein sequence ID" value="MBY8822588.1"/>
    <property type="molecule type" value="Genomic_DNA"/>
</dbReference>
<dbReference type="Proteomes" id="UP000706039">
    <property type="component" value="Unassembled WGS sequence"/>
</dbReference>
<gene>
    <name evidence="1" type="ORF">K7G82_09805</name>
</gene>
<evidence type="ECO:0000313" key="1">
    <source>
        <dbReference type="EMBL" id="MBY8822588.1"/>
    </source>
</evidence>
<comment type="caution">
    <text evidence="1">The sequence shown here is derived from an EMBL/GenBank/DDBJ whole genome shotgun (WGS) entry which is preliminary data.</text>
</comment>
<dbReference type="SUPFAM" id="SSF46458">
    <property type="entry name" value="Globin-like"/>
    <property type="match status" value="1"/>
</dbReference>
<protein>
    <submittedName>
        <fullName evidence="1">Group III truncated hemoglobin</fullName>
    </submittedName>
</protein>
<dbReference type="InterPro" id="IPR009050">
    <property type="entry name" value="Globin-like_sf"/>
</dbReference>
<dbReference type="InterPro" id="IPR012292">
    <property type="entry name" value="Globin/Proto"/>
</dbReference>
<reference evidence="1 2" key="1">
    <citation type="submission" date="2021-08" db="EMBL/GenBank/DDBJ databases">
        <authorList>
            <person name="Tuo L."/>
        </authorList>
    </citation>
    <scope>NUCLEOTIDE SEQUENCE [LARGE SCALE GENOMIC DNA]</scope>
    <source>
        <strain evidence="1 2">JCM 31229</strain>
    </source>
</reference>
<sequence length="132" mass="14874">MIATSEIDEEALGRLIPLFYDRVRLDPVLGPVFDGVVHDWPAHLETLTAFWSSVMLASGRYKGNPMRAHLAHRDTITPEMFGRWLTLWAEITDRHMPHDDAAALQAKAARIAESLQLALFFRLDPPARQATA</sequence>
<dbReference type="CDD" id="cd08916">
    <property type="entry name" value="TrHb3_P"/>
    <property type="match status" value="1"/>
</dbReference>
<dbReference type="RefSeq" id="WP_222989659.1">
    <property type="nucleotide sequence ID" value="NZ_JAINVV010000004.1"/>
</dbReference>
<keyword evidence="2" id="KW-1185">Reference proteome</keyword>
<dbReference type="Gene3D" id="1.10.490.10">
    <property type="entry name" value="Globins"/>
    <property type="match status" value="1"/>
</dbReference>
<organism evidence="1 2">
    <name type="scientific">Sphingomonas colocasiae</name>
    <dbReference type="NCBI Taxonomy" id="1848973"/>
    <lineage>
        <taxon>Bacteria</taxon>
        <taxon>Pseudomonadati</taxon>
        <taxon>Pseudomonadota</taxon>
        <taxon>Alphaproteobacteria</taxon>
        <taxon>Sphingomonadales</taxon>
        <taxon>Sphingomonadaceae</taxon>
        <taxon>Sphingomonas</taxon>
    </lineage>
</organism>
<evidence type="ECO:0000313" key="2">
    <source>
        <dbReference type="Proteomes" id="UP000706039"/>
    </source>
</evidence>